<dbReference type="Proteomes" id="UP001054889">
    <property type="component" value="Unassembled WGS sequence"/>
</dbReference>
<dbReference type="EMBL" id="BQKI01000001">
    <property type="protein sequence ID" value="GJM87498.1"/>
    <property type="molecule type" value="Genomic_DNA"/>
</dbReference>
<comment type="caution">
    <text evidence="1">The sequence shown here is derived from an EMBL/GenBank/DDBJ whole genome shotgun (WGS) entry which is preliminary data.</text>
</comment>
<organism evidence="1 2">
    <name type="scientific">Eleusine coracana subsp. coracana</name>
    <dbReference type="NCBI Taxonomy" id="191504"/>
    <lineage>
        <taxon>Eukaryota</taxon>
        <taxon>Viridiplantae</taxon>
        <taxon>Streptophyta</taxon>
        <taxon>Embryophyta</taxon>
        <taxon>Tracheophyta</taxon>
        <taxon>Spermatophyta</taxon>
        <taxon>Magnoliopsida</taxon>
        <taxon>Liliopsida</taxon>
        <taxon>Poales</taxon>
        <taxon>Poaceae</taxon>
        <taxon>PACMAD clade</taxon>
        <taxon>Chloridoideae</taxon>
        <taxon>Cynodonteae</taxon>
        <taxon>Eleusininae</taxon>
        <taxon>Eleusine</taxon>
    </lineage>
</organism>
<dbReference type="AlphaFoldDB" id="A0AAV5BPH6"/>
<proteinExistence type="predicted"/>
<evidence type="ECO:0000313" key="2">
    <source>
        <dbReference type="Proteomes" id="UP001054889"/>
    </source>
</evidence>
<name>A0AAV5BPH6_ELECO</name>
<gene>
    <name evidence="1" type="primary">ga03458</name>
    <name evidence="1" type="ORF">PR202_ga03458</name>
</gene>
<protein>
    <submittedName>
        <fullName evidence="1">Uncharacterized protein</fullName>
    </submittedName>
</protein>
<accession>A0AAV5BPH6</accession>
<reference evidence="1" key="1">
    <citation type="journal article" date="2018" name="DNA Res.">
        <title>Multiple hybrid de novo genome assembly of finger millet, an orphan allotetraploid crop.</title>
        <authorList>
            <person name="Hatakeyama M."/>
            <person name="Aluri S."/>
            <person name="Balachadran M.T."/>
            <person name="Sivarajan S.R."/>
            <person name="Patrignani A."/>
            <person name="Gruter S."/>
            <person name="Poveda L."/>
            <person name="Shimizu-Inatsugi R."/>
            <person name="Baeten J."/>
            <person name="Francoijs K.J."/>
            <person name="Nataraja K.N."/>
            <person name="Reddy Y.A.N."/>
            <person name="Phadnis S."/>
            <person name="Ravikumar R.L."/>
            <person name="Schlapbach R."/>
            <person name="Sreeman S.M."/>
            <person name="Shimizu K.K."/>
        </authorList>
    </citation>
    <scope>NUCLEOTIDE SEQUENCE</scope>
</reference>
<reference evidence="1" key="2">
    <citation type="submission" date="2021-12" db="EMBL/GenBank/DDBJ databases">
        <title>Resequencing data analysis of finger millet.</title>
        <authorList>
            <person name="Hatakeyama M."/>
            <person name="Aluri S."/>
            <person name="Balachadran M.T."/>
            <person name="Sivarajan S.R."/>
            <person name="Poveda L."/>
            <person name="Shimizu-Inatsugi R."/>
            <person name="Schlapbach R."/>
            <person name="Sreeman S.M."/>
            <person name="Shimizu K.K."/>
        </authorList>
    </citation>
    <scope>NUCLEOTIDE SEQUENCE</scope>
</reference>
<keyword evidence="2" id="KW-1185">Reference proteome</keyword>
<sequence length="79" mass="8847">MKRRWKELLVSRNNKSIKMMIYCPPAMPLSEDDQDQEDEALQFDETDDVLALGFASCSLDTVDPSWAGSLALGFACMTV</sequence>
<evidence type="ECO:0000313" key="1">
    <source>
        <dbReference type="EMBL" id="GJM87498.1"/>
    </source>
</evidence>